<feature type="region of interest" description="Disordered" evidence="1">
    <location>
        <begin position="134"/>
        <end position="293"/>
    </location>
</feature>
<dbReference type="KEGG" id="ure:UREG_01059"/>
<feature type="compositionally biased region" description="Acidic residues" evidence="1">
    <location>
        <begin position="158"/>
        <end position="167"/>
    </location>
</feature>
<evidence type="ECO:0000313" key="3">
    <source>
        <dbReference type="Proteomes" id="UP000002058"/>
    </source>
</evidence>
<dbReference type="EMBL" id="CH476615">
    <property type="protein sequence ID" value="EEP76210.1"/>
    <property type="molecule type" value="Genomic_DNA"/>
</dbReference>
<feature type="compositionally biased region" description="Basic and acidic residues" evidence="1">
    <location>
        <begin position="168"/>
        <end position="185"/>
    </location>
</feature>
<proteinExistence type="predicted"/>
<dbReference type="Proteomes" id="UP000002058">
    <property type="component" value="Unassembled WGS sequence"/>
</dbReference>
<name>C4JFX9_UNCRE</name>
<organism evidence="2 3">
    <name type="scientific">Uncinocarpus reesii (strain UAMH 1704)</name>
    <dbReference type="NCBI Taxonomy" id="336963"/>
    <lineage>
        <taxon>Eukaryota</taxon>
        <taxon>Fungi</taxon>
        <taxon>Dikarya</taxon>
        <taxon>Ascomycota</taxon>
        <taxon>Pezizomycotina</taxon>
        <taxon>Eurotiomycetes</taxon>
        <taxon>Eurotiomycetidae</taxon>
        <taxon>Onygenales</taxon>
        <taxon>Onygenaceae</taxon>
        <taxon>Uncinocarpus</taxon>
    </lineage>
</organism>
<dbReference type="VEuPathDB" id="FungiDB:UREG_01059"/>
<dbReference type="RefSeq" id="XP_002541543.1">
    <property type="nucleotide sequence ID" value="XM_002541497.1"/>
</dbReference>
<gene>
    <name evidence="2" type="ORF">UREG_01059</name>
</gene>
<reference evidence="3" key="1">
    <citation type="journal article" date="2009" name="Genome Res.">
        <title>Comparative genomic analyses of the human fungal pathogens Coccidioides and their relatives.</title>
        <authorList>
            <person name="Sharpton T.J."/>
            <person name="Stajich J.E."/>
            <person name="Rounsley S.D."/>
            <person name="Gardner M.J."/>
            <person name="Wortman J.R."/>
            <person name="Jordar V.S."/>
            <person name="Maiti R."/>
            <person name="Kodira C.D."/>
            <person name="Neafsey D.E."/>
            <person name="Zeng Q."/>
            <person name="Hung C.-Y."/>
            <person name="McMahan C."/>
            <person name="Muszewska A."/>
            <person name="Grynberg M."/>
            <person name="Mandel M.A."/>
            <person name="Kellner E.M."/>
            <person name="Barker B.M."/>
            <person name="Galgiani J.N."/>
            <person name="Orbach M.J."/>
            <person name="Kirkland T.N."/>
            <person name="Cole G.T."/>
            <person name="Henn M.R."/>
            <person name="Birren B.W."/>
            <person name="Taylor J.W."/>
        </authorList>
    </citation>
    <scope>NUCLEOTIDE SEQUENCE [LARGE SCALE GENOMIC DNA]</scope>
    <source>
        <strain evidence="3">UAMH 1704</strain>
    </source>
</reference>
<dbReference type="eggNOG" id="ENOG502T3BH">
    <property type="taxonomic scope" value="Eukaryota"/>
</dbReference>
<feature type="region of interest" description="Disordered" evidence="1">
    <location>
        <begin position="1"/>
        <end position="26"/>
    </location>
</feature>
<dbReference type="GeneID" id="8438263"/>
<evidence type="ECO:0000313" key="2">
    <source>
        <dbReference type="EMBL" id="EEP76210.1"/>
    </source>
</evidence>
<sequence>MADTQTAPVTQNPDAPSPHDDADNEDSILRELNAAIAANPELRAPAPKPAEGEWEDFDRLLAENPEFAAPVAASSGRKEYYKTKTHWECGHEGEETKTDIERDPNDGTPELLINEARGICDKCMEKWVNLENAGDMELGGSSSGPVGPPTYDQAQTSDELEVEDDDEGLRPRPLFDIDDGPDKGKSHPGQNVRYDQDLDDDNEDDDRSIYSREDSLGNPIGSQPHPHRYPLLDSDDDDELAAPSIQRPGPHGYHQYADQPLGPAPDFVSDDESRAAPLNPHGPQVAPPAEGRA</sequence>
<feature type="compositionally biased region" description="Acidic residues" evidence="1">
    <location>
        <begin position="197"/>
        <end position="206"/>
    </location>
</feature>
<dbReference type="OMA" id="CMEKWVN"/>
<feature type="compositionally biased region" description="Polar residues" evidence="1">
    <location>
        <begin position="1"/>
        <end position="14"/>
    </location>
</feature>
<evidence type="ECO:0000256" key="1">
    <source>
        <dbReference type="SAM" id="MobiDB-lite"/>
    </source>
</evidence>
<dbReference type="AlphaFoldDB" id="C4JFX9"/>
<feature type="compositionally biased region" description="Basic and acidic residues" evidence="1">
    <location>
        <begin position="88"/>
        <end position="105"/>
    </location>
</feature>
<keyword evidence="3" id="KW-1185">Reference proteome</keyword>
<protein>
    <submittedName>
        <fullName evidence="2">Uncharacterized protein</fullName>
    </submittedName>
</protein>
<dbReference type="InParanoid" id="C4JFX9"/>
<dbReference type="OrthoDB" id="4201479at2759"/>
<feature type="region of interest" description="Disordered" evidence="1">
    <location>
        <begin position="88"/>
        <end position="110"/>
    </location>
</feature>
<dbReference type="HOGENOM" id="CLU_963134_0_0_1"/>
<accession>C4JFX9</accession>